<evidence type="ECO:0000256" key="5">
    <source>
        <dbReference type="ARBA" id="ARBA00022777"/>
    </source>
</evidence>
<dbReference type="InterPro" id="IPR011993">
    <property type="entry name" value="PH-like_dom_sf"/>
</dbReference>
<evidence type="ECO:0000256" key="1">
    <source>
        <dbReference type="ARBA" id="ARBA00004567"/>
    </source>
</evidence>
<feature type="compositionally biased region" description="Polar residues" evidence="13">
    <location>
        <begin position="359"/>
        <end position="368"/>
    </location>
</feature>
<dbReference type="PROSITE" id="PS00108">
    <property type="entry name" value="PROTEIN_KINASE_ST"/>
    <property type="match status" value="1"/>
</dbReference>
<keyword evidence="6" id="KW-0509">mRNA transport</keyword>
<dbReference type="PROSITE" id="PS50196">
    <property type="entry name" value="RANBD1"/>
    <property type="match status" value="1"/>
</dbReference>
<dbReference type="SUPFAM" id="SSF50729">
    <property type="entry name" value="PH domain-like"/>
    <property type="match status" value="1"/>
</dbReference>
<sequence length="618" mass="68288">MTTYTSQSNWLRRNCIGRGSFGVVNLAVHPYHGALFAVKSVENNSRPFVGCLENEIRILKSLSSPYVVGYLGDDVTSEFSSSSSSSVVYRNLHIEYMSGGTVADVAKLLDGDGSGGVNLRGYTRCITAALSYIHARNIVHCDVKGKNVLIGDIPGTAKLADFGSAIELGVSVTGTRGSPLWMAPEVIRGEYQGPESDVWSLGCTVIEMFTGKPAWQDRGADTLRQIGYSDELPEFPTQAPEDLHDFLDKCLRREPRERWSCDQLLHHPFLSSCPSTSPPHMTTKLSPRCVFDWSFSSSSKESTLEIYQLDTQNSHAKQRIGKLASNSVANWESEGWEVVRHVTSESGETTSEHDDSINEEASVSGSGRANWEYTNYNASYDDDLESTTNNAQDTRGFGRYRDRYRSTMASTDPEHNEEETAAAEDEDTGAQVAPIVKLEEVAVTTGEENEDAILDLKAKLYRFDKDGKQWKERGAGSVKLLKHKETGKVRLVMRQSKTLKICANHLVIPTTSIQEHAGNDKSCVWHAADFSDGELKDELFCIRFGSVENCKKFKETVQEVAESQHEGKEEDKKEASSTAGLLEKLSVDDKKEGGKELVKESSKTEDSEKKEEAPIAAA</sequence>
<name>A0A103XNM9_CYNCS</name>
<dbReference type="Gene3D" id="2.30.29.30">
    <property type="entry name" value="Pleckstrin-homology domain (PH domain)/Phosphotyrosine-binding domain (PTB)"/>
    <property type="match status" value="1"/>
</dbReference>
<dbReference type="CDD" id="cd13179">
    <property type="entry name" value="RanBD_RanBP1"/>
    <property type="match status" value="1"/>
</dbReference>
<keyword evidence="3" id="KW-0808">Transferase</keyword>
<evidence type="ECO:0000259" key="15">
    <source>
        <dbReference type="PROSITE" id="PS50196"/>
    </source>
</evidence>
<dbReference type="OMA" id="ERRRAYC"/>
<evidence type="ECO:0000256" key="11">
    <source>
        <dbReference type="ARBA" id="ARBA00023242"/>
    </source>
</evidence>
<dbReference type="FunFam" id="2.30.29.30:FF:000245">
    <property type="entry name" value="Ran-binding protein 1 b"/>
    <property type="match status" value="1"/>
</dbReference>
<dbReference type="PANTHER" id="PTHR48011:SF7">
    <property type="entry name" value="F10K1.14 PROTEIN"/>
    <property type="match status" value="1"/>
</dbReference>
<dbReference type="Pfam" id="PF00638">
    <property type="entry name" value="Ran_BP1"/>
    <property type="match status" value="1"/>
</dbReference>
<dbReference type="GO" id="GO:0015031">
    <property type="term" value="P:protein transport"/>
    <property type="evidence" value="ECO:0007669"/>
    <property type="project" value="UniProtKB-KW"/>
</dbReference>
<dbReference type="SUPFAM" id="SSF56112">
    <property type="entry name" value="Protein kinase-like (PK-like)"/>
    <property type="match status" value="1"/>
</dbReference>
<gene>
    <name evidence="16" type="ORF">Ccrd_003852</name>
</gene>
<dbReference type="PROSITE" id="PS50011">
    <property type="entry name" value="PROTEIN_KINASE_DOM"/>
    <property type="match status" value="1"/>
</dbReference>
<dbReference type="Gramene" id="KVH94116">
    <property type="protein sequence ID" value="KVH94116"/>
    <property type="gene ID" value="Ccrd_003852"/>
</dbReference>
<dbReference type="PANTHER" id="PTHR48011">
    <property type="entry name" value="CCR4-NOT TRANSCRIPTIONAL COMPLEX SUBUNIT CAF120-RELATED"/>
    <property type="match status" value="1"/>
</dbReference>
<keyword evidence="4 12" id="KW-0547">Nucleotide-binding</keyword>
<dbReference type="PROSITE" id="PS00107">
    <property type="entry name" value="PROTEIN_KINASE_ATP"/>
    <property type="match status" value="1"/>
</dbReference>
<feature type="compositionally biased region" description="Basic and acidic residues" evidence="13">
    <location>
        <begin position="585"/>
        <end position="618"/>
    </location>
</feature>
<evidence type="ECO:0000256" key="4">
    <source>
        <dbReference type="ARBA" id="ARBA00022741"/>
    </source>
</evidence>
<keyword evidence="8" id="KW-0653">Protein transport</keyword>
<feature type="region of interest" description="Disordered" evidence="13">
    <location>
        <begin position="344"/>
        <end position="368"/>
    </location>
</feature>
<dbReference type="Proteomes" id="UP000243975">
    <property type="component" value="Unassembled WGS sequence"/>
</dbReference>
<evidence type="ECO:0000313" key="17">
    <source>
        <dbReference type="Proteomes" id="UP000243975"/>
    </source>
</evidence>
<dbReference type="Pfam" id="PF00069">
    <property type="entry name" value="Pkinase"/>
    <property type="match status" value="1"/>
</dbReference>
<evidence type="ECO:0000256" key="3">
    <source>
        <dbReference type="ARBA" id="ARBA00022679"/>
    </source>
</evidence>
<keyword evidence="10" id="KW-0906">Nuclear pore complex</keyword>
<dbReference type="Gene3D" id="3.30.200.20">
    <property type="entry name" value="Phosphorylase Kinase, domain 1"/>
    <property type="match status" value="1"/>
</dbReference>
<dbReference type="EMBL" id="LEKV01004570">
    <property type="protein sequence ID" value="KVH94116.1"/>
    <property type="molecule type" value="Genomic_DNA"/>
</dbReference>
<comment type="subcellular location">
    <subcellularLocation>
        <location evidence="1">Nucleus</location>
        <location evidence="1">Nuclear pore complex</location>
    </subcellularLocation>
</comment>
<accession>A0A103XNM9</accession>
<keyword evidence="9" id="KW-0811">Translocation</keyword>
<dbReference type="GO" id="GO:0004672">
    <property type="term" value="F:protein kinase activity"/>
    <property type="evidence" value="ECO:0007669"/>
    <property type="project" value="InterPro"/>
</dbReference>
<dbReference type="InterPro" id="IPR008271">
    <property type="entry name" value="Ser/Thr_kinase_AS"/>
</dbReference>
<evidence type="ECO:0000256" key="13">
    <source>
        <dbReference type="SAM" id="MobiDB-lite"/>
    </source>
</evidence>
<dbReference type="GO" id="GO:0007165">
    <property type="term" value="P:signal transduction"/>
    <property type="evidence" value="ECO:0007669"/>
    <property type="project" value="TreeGrafter"/>
</dbReference>
<keyword evidence="17" id="KW-1185">Reference proteome</keyword>
<organism evidence="16 17">
    <name type="scientific">Cynara cardunculus var. scolymus</name>
    <name type="common">Globe artichoke</name>
    <name type="synonym">Cynara scolymus</name>
    <dbReference type="NCBI Taxonomy" id="59895"/>
    <lineage>
        <taxon>Eukaryota</taxon>
        <taxon>Viridiplantae</taxon>
        <taxon>Streptophyta</taxon>
        <taxon>Embryophyta</taxon>
        <taxon>Tracheophyta</taxon>
        <taxon>Spermatophyta</taxon>
        <taxon>Magnoliopsida</taxon>
        <taxon>eudicotyledons</taxon>
        <taxon>Gunneridae</taxon>
        <taxon>Pentapetalae</taxon>
        <taxon>asterids</taxon>
        <taxon>campanulids</taxon>
        <taxon>Asterales</taxon>
        <taxon>Asteraceae</taxon>
        <taxon>Carduoideae</taxon>
        <taxon>Cardueae</taxon>
        <taxon>Carduinae</taxon>
        <taxon>Cynara</taxon>
    </lineage>
</organism>
<dbReference type="SMART" id="SM00160">
    <property type="entry name" value="RanBD"/>
    <property type="match status" value="1"/>
</dbReference>
<dbReference type="InterPro" id="IPR045256">
    <property type="entry name" value="RanBP1_RanBD"/>
</dbReference>
<feature type="compositionally biased region" description="Acidic residues" evidence="13">
    <location>
        <begin position="415"/>
        <end position="428"/>
    </location>
</feature>
<dbReference type="GO" id="GO:0051028">
    <property type="term" value="P:mRNA transport"/>
    <property type="evidence" value="ECO:0007669"/>
    <property type="project" value="UniProtKB-KW"/>
</dbReference>
<reference evidence="16 17" key="1">
    <citation type="journal article" date="2016" name="Sci. Rep.">
        <title>The genome sequence of the outbreeding globe artichoke constructed de novo incorporating a phase-aware low-pass sequencing strategy of F1 progeny.</title>
        <authorList>
            <person name="Scaglione D."/>
            <person name="Reyes-Chin-Wo S."/>
            <person name="Acquadro A."/>
            <person name="Froenicke L."/>
            <person name="Portis E."/>
            <person name="Beitel C."/>
            <person name="Tirone M."/>
            <person name="Mauro R."/>
            <person name="Lo Monaco A."/>
            <person name="Mauromicale G."/>
            <person name="Faccioli P."/>
            <person name="Cattivelli L."/>
            <person name="Rieseberg L."/>
            <person name="Michelmore R."/>
            <person name="Lanteri S."/>
        </authorList>
    </citation>
    <scope>NUCLEOTIDE SEQUENCE [LARGE SCALE GENOMIC DNA]</scope>
    <source>
        <strain evidence="16">2C</strain>
    </source>
</reference>
<evidence type="ECO:0000256" key="12">
    <source>
        <dbReference type="PROSITE-ProRule" id="PRU10141"/>
    </source>
</evidence>
<dbReference type="AlphaFoldDB" id="A0A103XNM9"/>
<keyword evidence="2" id="KW-0813">Transport</keyword>
<feature type="domain" description="Protein kinase" evidence="14">
    <location>
        <begin position="10"/>
        <end position="270"/>
    </location>
</feature>
<comment type="caution">
    <text evidence="16">The sequence shown here is derived from an EMBL/GenBank/DDBJ whole genome shotgun (WGS) entry which is preliminary data.</text>
</comment>
<dbReference type="InterPro" id="IPR017441">
    <property type="entry name" value="Protein_kinase_ATP_BS"/>
</dbReference>
<feature type="domain" description="RanBD1" evidence="15">
    <location>
        <begin position="431"/>
        <end position="566"/>
    </location>
</feature>
<keyword evidence="7 12" id="KW-0067">ATP-binding</keyword>
<protein>
    <submittedName>
        <fullName evidence="16">Pleckstrin homology-like domain-containing protein</fullName>
    </submittedName>
</protein>
<evidence type="ECO:0000256" key="10">
    <source>
        <dbReference type="ARBA" id="ARBA00023132"/>
    </source>
</evidence>
<dbReference type="InterPro" id="IPR052751">
    <property type="entry name" value="Plant_MAPKKK"/>
</dbReference>
<dbReference type="InterPro" id="IPR000156">
    <property type="entry name" value="Ran_bind_dom"/>
</dbReference>
<evidence type="ECO:0000256" key="2">
    <source>
        <dbReference type="ARBA" id="ARBA00022448"/>
    </source>
</evidence>
<dbReference type="InterPro" id="IPR011009">
    <property type="entry name" value="Kinase-like_dom_sf"/>
</dbReference>
<evidence type="ECO:0000259" key="14">
    <source>
        <dbReference type="PROSITE" id="PS50011"/>
    </source>
</evidence>
<feature type="binding site" evidence="12">
    <location>
        <position position="39"/>
    </location>
    <ligand>
        <name>ATP</name>
        <dbReference type="ChEBI" id="CHEBI:30616"/>
    </ligand>
</feature>
<feature type="region of interest" description="Disordered" evidence="13">
    <location>
        <begin position="562"/>
        <end position="618"/>
    </location>
</feature>
<evidence type="ECO:0000256" key="9">
    <source>
        <dbReference type="ARBA" id="ARBA00023010"/>
    </source>
</evidence>
<dbReference type="GO" id="GO:0005524">
    <property type="term" value="F:ATP binding"/>
    <property type="evidence" value="ECO:0007669"/>
    <property type="project" value="UniProtKB-UniRule"/>
</dbReference>
<dbReference type="CDD" id="cd06606">
    <property type="entry name" value="STKc_MAPKKK"/>
    <property type="match status" value="1"/>
</dbReference>
<feature type="compositionally biased region" description="Basic and acidic residues" evidence="13">
    <location>
        <begin position="562"/>
        <end position="575"/>
    </location>
</feature>
<evidence type="ECO:0000256" key="8">
    <source>
        <dbReference type="ARBA" id="ARBA00022927"/>
    </source>
</evidence>
<keyword evidence="11" id="KW-0539">Nucleus</keyword>
<dbReference type="SMART" id="SM00220">
    <property type="entry name" value="S_TKc"/>
    <property type="match status" value="1"/>
</dbReference>
<evidence type="ECO:0000256" key="7">
    <source>
        <dbReference type="ARBA" id="ARBA00022840"/>
    </source>
</evidence>
<evidence type="ECO:0000256" key="6">
    <source>
        <dbReference type="ARBA" id="ARBA00022816"/>
    </source>
</evidence>
<dbReference type="GO" id="GO:0005643">
    <property type="term" value="C:nuclear pore"/>
    <property type="evidence" value="ECO:0007669"/>
    <property type="project" value="UniProtKB-SubCell"/>
</dbReference>
<proteinExistence type="predicted"/>
<dbReference type="GO" id="GO:0006913">
    <property type="term" value="P:nucleocytoplasmic transport"/>
    <property type="evidence" value="ECO:0007669"/>
    <property type="project" value="InterPro"/>
</dbReference>
<evidence type="ECO:0000313" key="16">
    <source>
        <dbReference type="EMBL" id="KVH94116.1"/>
    </source>
</evidence>
<dbReference type="InterPro" id="IPR000719">
    <property type="entry name" value="Prot_kinase_dom"/>
</dbReference>
<dbReference type="Gene3D" id="1.10.510.10">
    <property type="entry name" value="Transferase(Phosphotransferase) domain 1"/>
    <property type="match status" value="1"/>
</dbReference>
<dbReference type="STRING" id="59895.A0A103XNM9"/>
<keyword evidence="5" id="KW-0418">Kinase</keyword>
<feature type="region of interest" description="Disordered" evidence="13">
    <location>
        <begin position="380"/>
        <end position="428"/>
    </location>
</feature>